<dbReference type="EMBL" id="CP051677">
    <property type="protein sequence ID" value="QJD79179.1"/>
    <property type="molecule type" value="Genomic_DNA"/>
</dbReference>
<reference evidence="3 4" key="1">
    <citation type="submission" date="2020-04" db="EMBL/GenBank/DDBJ databases">
        <title>Genome sequencing of novel species.</title>
        <authorList>
            <person name="Heo J."/>
            <person name="Kim S.-J."/>
            <person name="Kim J.-S."/>
            <person name="Hong S.-B."/>
            <person name="Kwon S.-W."/>
        </authorList>
    </citation>
    <scope>NUCLEOTIDE SEQUENCE [LARGE SCALE GENOMIC DNA]</scope>
    <source>
        <strain evidence="3 4">CJU-R4</strain>
    </source>
</reference>
<protein>
    <submittedName>
        <fullName evidence="3">HEPN domain-containing protein</fullName>
    </submittedName>
</protein>
<dbReference type="InterPro" id="IPR052226">
    <property type="entry name" value="UPF0332_toxin"/>
</dbReference>
<name>A0A7L5DL37_9BACT</name>
<gene>
    <name evidence="3" type="ORF">HH216_12705</name>
</gene>
<dbReference type="Pfam" id="PF05168">
    <property type="entry name" value="HEPN"/>
    <property type="match status" value="1"/>
</dbReference>
<dbReference type="PANTHER" id="PTHR36565">
    <property type="entry name" value="UPF0332 PROTEIN TM_1000"/>
    <property type="match status" value="1"/>
</dbReference>
<dbReference type="Proteomes" id="UP000501128">
    <property type="component" value="Chromosome"/>
</dbReference>
<feature type="domain" description="HEPN" evidence="2">
    <location>
        <begin position="7"/>
        <end position="118"/>
    </location>
</feature>
<dbReference type="KEGG" id="srho:HH216_12705"/>
<organism evidence="3 4">
    <name type="scientific">Spirosoma rhododendri</name>
    <dbReference type="NCBI Taxonomy" id="2728024"/>
    <lineage>
        <taxon>Bacteria</taxon>
        <taxon>Pseudomonadati</taxon>
        <taxon>Bacteroidota</taxon>
        <taxon>Cytophagia</taxon>
        <taxon>Cytophagales</taxon>
        <taxon>Cytophagaceae</taxon>
        <taxon>Spirosoma</taxon>
    </lineage>
</organism>
<accession>A0A7L5DL37</accession>
<proteinExistence type="inferred from homology"/>
<sequence>MKEELSLCLDRAESAIEDADFLLRDDRVLAVANRAYYAVFYCVSALLRSKNTYTKKHSAARSKFSGLFVKTKLFDVEASRIVGNCFAARQSADYDMQAYISEDEAALLLSDARHFYDLTLAYFREHPVE</sequence>
<evidence type="ECO:0000259" key="2">
    <source>
        <dbReference type="Pfam" id="PF05168"/>
    </source>
</evidence>
<evidence type="ECO:0000313" key="4">
    <source>
        <dbReference type="Proteomes" id="UP000501128"/>
    </source>
</evidence>
<evidence type="ECO:0000313" key="3">
    <source>
        <dbReference type="EMBL" id="QJD79179.1"/>
    </source>
</evidence>
<dbReference type="InterPro" id="IPR007842">
    <property type="entry name" value="HEPN_dom"/>
</dbReference>
<dbReference type="AlphaFoldDB" id="A0A7L5DL37"/>
<evidence type="ECO:0000256" key="1">
    <source>
        <dbReference type="ARBA" id="ARBA00038248"/>
    </source>
</evidence>
<comment type="similarity">
    <text evidence="1">Belongs to the UPF0332 family.</text>
</comment>
<dbReference type="RefSeq" id="WP_169551145.1">
    <property type="nucleotide sequence ID" value="NZ_CP051677.1"/>
</dbReference>
<dbReference type="PANTHER" id="PTHR36565:SF1">
    <property type="entry name" value="UPF0332 PROTEIN TM_1000"/>
    <property type="match status" value="1"/>
</dbReference>
<dbReference type="Gene3D" id="1.20.120.330">
    <property type="entry name" value="Nucleotidyltransferases domain 2"/>
    <property type="match status" value="1"/>
</dbReference>
<keyword evidence="4" id="KW-1185">Reference proteome</keyword>